<comment type="cofactor">
    <cofactor evidence="5">
        <name>Fe(2+)</name>
        <dbReference type="ChEBI" id="CHEBI:29033"/>
    </cofactor>
    <text evidence="5">Binds 1 Fe(2+) ion per subunit.</text>
</comment>
<protein>
    <submittedName>
        <fullName evidence="6">Uncharacterized protein</fullName>
    </submittedName>
</protein>
<evidence type="ECO:0000313" key="6">
    <source>
        <dbReference type="EMBL" id="TPX10382.1"/>
    </source>
</evidence>
<comment type="caution">
    <text evidence="6">The sequence shown here is derived from an EMBL/GenBank/DDBJ whole genome shotgun (WGS) entry which is preliminary data.</text>
</comment>
<organism evidence="6 7">
    <name type="scientific">Thyridium curvatum</name>
    <dbReference type="NCBI Taxonomy" id="1093900"/>
    <lineage>
        <taxon>Eukaryota</taxon>
        <taxon>Fungi</taxon>
        <taxon>Dikarya</taxon>
        <taxon>Ascomycota</taxon>
        <taxon>Pezizomycotina</taxon>
        <taxon>Sordariomycetes</taxon>
        <taxon>Sordariomycetidae</taxon>
        <taxon>Thyridiales</taxon>
        <taxon>Thyridiaceae</taxon>
        <taxon>Thyridium</taxon>
    </lineage>
</organism>
<dbReference type="STRING" id="1093900.A0A507AL29"/>
<evidence type="ECO:0000256" key="1">
    <source>
        <dbReference type="ARBA" id="ARBA00006787"/>
    </source>
</evidence>
<dbReference type="OrthoDB" id="1069523at2759"/>
<keyword evidence="2 5" id="KW-0479">Metal-binding</keyword>
<name>A0A507AL29_9PEZI</name>
<evidence type="ECO:0000256" key="4">
    <source>
        <dbReference type="ARBA" id="ARBA00023004"/>
    </source>
</evidence>
<keyword evidence="3" id="KW-0560">Oxidoreductase</keyword>
<dbReference type="EMBL" id="SKBQ01000058">
    <property type="protein sequence ID" value="TPX10382.1"/>
    <property type="molecule type" value="Genomic_DNA"/>
</dbReference>
<dbReference type="PANTHER" id="PTHR10543">
    <property type="entry name" value="BETA-CAROTENE DIOXYGENASE"/>
    <property type="match status" value="1"/>
</dbReference>
<accession>A0A507AL29</accession>
<dbReference type="AlphaFoldDB" id="A0A507AL29"/>
<feature type="binding site" evidence="5">
    <location>
        <position position="155"/>
    </location>
    <ligand>
        <name>Fe cation</name>
        <dbReference type="ChEBI" id="CHEBI:24875"/>
        <note>catalytic</note>
    </ligand>
</feature>
<evidence type="ECO:0000256" key="2">
    <source>
        <dbReference type="ARBA" id="ARBA00022723"/>
    </source>
</evidence>
<dbReference type="PANTHER" id="PTHR10543:SF89">
    <property type="entry name" value="CAROTENOID 9,10(9',10')-CLEAVAGE DIOXYGENASE 1"/>
    <property type="match status" value="1"/>
</dbReference>
<reference evidence="6 7" key="1">
    <citation type="submission" date="2019-06" db="EMBL/GenBank/DDBJ databases">
        <title>Draft genome sequence of the filamentous fungus Phialemoniopsis curvata isolated from diesel fuel.</title>
        <authorList>
            <person name="Varaljay V.A."/>
            <person name="Lyon W.J."/>
            <person name="Crouch A.L."/>
            <person name="Drake C.E."/>
            <person name="Hollomon J.M."/>
            <person name="Nadeau L.J."/>
            <person name="Nunn H.S."/>
            <person name="Stevenson B.S."/>
            <person name="Bojanowski C.L."/>
            <person name="Crookes-Goodson W.J."/>
        </authorList>
    </citation>
    <scope>NUCLEOTIDE SEQUENCE [LARGE SCALE GENOMIC DNA]</scope>
    <source>
        <strain evidence="6 7">D216</strain>
    </source>
</reference>
<comment type="similarity">
    <text evidence="1">Belongs to the carotenoid oxygenase family.</text>
</comment>
<keyword evidence="4 5" id="KW-0408">Iron</keyword>
<dbReference type="GO" id="GO:0016121">
    <property type="term" value="P:carotene catabolic process"/>
    <property type="evidence" value="ECO:0007669"/>
    <property type="project" value="TreeGrafter"/>
</dbReference>
<dbReference type="InParanoid" id="A0A507AL29"/>
<gene>
    <name evidence="6" type="ORF">E0L32_008601</name>
</gene>
<sequence>MPAPDAKADFVSWKIDLNQPSGTNVPNPVVIIDVPLEFPRIDERFMTSVCDRLFLNVFIPEKSGGRKNIFHGLNGLAMHNPKTGLTRWSYGDEPLVQGPVFILRTPVTPEGDGWVVVTIKRRGLNRNDSVVLDTREFEKPVAIVQLPLHLKAQIHGNWIEASILPEWASYVRDIPEVQINNQGALEPLA</sequence>
<dbReference type="GO" id="GO:0010436">
    <property type="term" value="F:carotenoid dioxygenase activity"/>
    <property type="evidence" value="ECO:0007669"/>
    <property type="project" value="TreeGrafter"/>
</dbReference>
<evidence type="ECO:0000313" key="7">
    <source>
        <dbReference type="Proteomes" id="UP000319257"/>
    </source>
</evidence>
<dbReference type="Proteomes" id="UP000319257">
    <property type="component" value="Unassembled WGS sequence"/>
</dbReference>
<dbReference type="GeneID" id="41976048"/>
<dbReference type="GO" id="GO:0046872">
    <property type="term" value="F:metal ion binding"/>
    <property type="evidence" value="ECO:0007669"/>
    <property type="project" value="UniProtKB-KW"/>
</dbReference>
<evidence type="ECO:0000256" key="5">
    <source>
        <dbReference type="PIRSR" id="PIRSR604294-1"/>
    </source>
</evidence>
<proteinExistence type="inferred from homology"/>
<evidence type="ECO:0000256" key="3">
    <source>
        <dbReference type="ARBA" id="ARBA00023002"/>
    </source>
</evidence>
<dbReference type="Pfam" id="PF03055">
    <property type="entry name" value="RPE65"/>
    <property type="match status" value="1"/>
</dbReference>
<dbReference type="InterPro" id="IPR004294">
    <property type="entry name" value="Carotenoid_Oase"/>
</dbReference>
<keyword evidence="7" id="KW-1185">Reference proteome</keyword>
<dbReference type="RefSeq" id="XP_030992093.1">
    <property type="nucleotide sequence ID" value="XM_031143474.1"/>
</dbReference>